<sequence length="63" mass="6722">MQRCFTWPSGAAHGGTTWGVDVLWGGSWFEFVCVCMCAMVNVVVSETSAVVTISVSTEAGIFD</sequence>
<dbReference type="Proteomes" id="UP000324222">
    <property type="component" value="Unassembled WGS sequence"/>
</dbReference>
<proteinExistence type="predicted"/>
<name>A0A5B7IF72_PORTR</name>
<keyword evidence="2" id="KW-1185">Reference proteome</keyword>
<reference evidence="1 2" key="1">
    <citation type="submission" date="2019-05" db="EMBL/GenBank/DDBJ databases">
        <title>Another draft genome of Portunus trituberculatus and its Hox gene families provides insights of decapod evolution.</title>
        <authorList>
            <person name="Jeong J.-H."/>
            <person name="Song I."/>
            <person name="Kim S."/>
            <person name="Choi T."/>
            <person name="Kim D."/>
            <person name="Ryu S."/>
            <person name="Kim W."/>
        </authorList>
    </citation>
    <scope>NUCLEOTIDE SEQUENCE [LARGE SCALE GENOMIC DNA]</scope>
    <source>
        <tissue evidence="1">Muscle</tissue>
    </source>
</reference>
<accession>A0A5B7IF72</accession>
<organism evidence="1 2">
    <name type="scientific">Portunus trituberculatus</name>
    <name type="common">Swimming crab</name>
    <name type="synonym">Neptunus trituberculatus</name>
    <dbReference type="NCBI Taxonomy" id="210409"/>
    <lineage>
        <taxon>Eukaryota</taxon>
        <taxon>Metazoa</taxon>
        <taxon>Ecdysozoa</taxon>
        <taxon>Arthropoda</taxon>
        <taxon>Crustacea</taxon>
        <taxon>Multicrustacea</taxon>
        <taxon>Malacostraca</taxon>
        <taxon>Eumalacostraca</taxon>
        <taxon>Eucarida</taxon>
        <taxon>Decapoda</taxon>
        <taxon>Pleocyemata</taxon>
        <taxon>Brachyura</taxon>
        <taxon>Eubrachyura</taxon>
        <taxon>Portunoidea</taxon>
        <taxon>Portunidae</taxon>
        <taxon>Portuninae</taxon>
        <taxon>Portunus</taxon>
    </lineage>
</organism>
<gene>
    <name evidence="1" type="ORF">E2C01_074007</name>
</gene>
<comment type="caution">
    <text evidence="1">The sequence shown here is derived from an EMBL/GenBank/DDBJ whole genome shotgun (WGS) entry which is preliminary data.</text>
</comment>
<dbReference type="EMBL" id="VSRR010051256">
    <property type="protein sequence ID" value="MPC79478.1"/>
    <property type="molecule type" value="Genomic_DNA"/>
</dbReference>
<dbReference type="AlphaFoldDB" id="A0A5B7IF72"/>
<evidence type="ECO:0000313" key="2">
    <source>
        <dbReference type="Proteomes" id="UP000324222"/>
    </source>
</evidence>
<protein>
    <submittedName>
        <fullName evidence="1">Uncharacterized protein</fullName>
    </submittedName>
</protein>
<evidence type="ECO:0000313" key="1">
    <source>
        <dbReference type="EMBL" id="MPC79478.1"/>
    </source>
</evidence>